<sequence>KHLKMATVPLIPVLLLTFFSLFTCIIQYNLPTFTDLFENLNKLTTYTLSTEIHPLLLTISLLIVPVAITAYIIRTFCRYIHDSTRNIPKTHLINSMMYIISIIMTCFILSILSYILILYVPDSKKSLILYFSKEFFITNSTIKLFTNSILILSLFLNCITYMLSTYLLENREMRRINNINGPILLDSKYITLNTIIISIIILIYITITSIFGYFCHKLFKSVSFIVYSFFIVSITHMTFSFLYMWYTEIPLRLGLISGEEKNDQRDNEL</sequence>
<organism evidence="2 3">
    <name type="scientific">Pseudoloma neurophilia</name>
    <dbReference type="NCBI Taxonomy" id="146866"/>
    <lineage>
        <taxon>Eukaryota</taxon>
        <taxon>Fungi</taxon>
        <taxon>Fungi incertae sedis</taxon>
        <taxon>Microsporidia</taxon>
        <taxon>Pseudoloma</taxon>
    </lineage>
</organism>
<dbReference type="VEuPathDB" id="MicrosporidiaDB:M153_12926000823"/>
<keyword evidence="1" id="KW-1133">Transmembrane helix</keyword>
<feature type="transmembrane region" description="Helical" evidence="1">
    <location>
        <begin position="98"/>
        <end position="120"/>
    </location>
</feature>
<accession>A0A0R0LRU3</accession>
<feature type="transmembrane region" description="Helical" evidence="1">
    <location>
        <begin position="7"/>
        <end position="30"/>
    </location>
</feature>
<keyword evidence="3" id="KW-1185">Reference proteome</keyword>
<feature type="transmembrane region" description="Helical" evidence="1">
    <location>
        <begin position="189"/>
        <end position="212"/>
    </location>
</feature>
<evidence type="ECO:0000313" key="2">
    <source>
        <dbReference type="EMBL" id="KRH92058.1"/>
    </source>
</evidence>
<comment type="caution">
    <text evidence="2">The sequence shown here is derived from an EMBL/GenBank/DDBJ whole genome shotgun (WGS) entry which is preliminary data.</text>
</comment>
<feature type="transmembrane region" description="Helical" evidence="1">
    <location>
        <begin position="149"/>
        <end position="168"/>
    </location>
</feature>
<name>A0A0R0LRU3_9MICR</name>
<evidence type="ECO:0000256" key="1">
    <source>
        <dbReference type="SAM" id="Phobius"/>
    </source>
</evidence>
<feature type="non-terminal residue" evidence="2">
    <location>
        <position position="1"/>
    </location>
</feature>
<feature type="transmembrane region" description="Helical" evidence="1">
    <location>
        <begin position="224"/>
        <end position="246"/>
    </location>
</feature>
<dbReference type="AlphaFoldDB" id="A0A0R0LRU3"/>
<keyword evidence="1" id="KW-0812">Transmembrane</keyword>
<proteinExistence type="predicted"/>
<gene>
    <name evidence="2" type="ORF">M153_12926000823</name>
</gene>
<dbReference type="OrthoDB" id="10366995at2759"/>
<dbReference type="EMBL" id="LGUB01001253">
    <property type="protein sequence ID" value="KRH92058.1"/>
    <property type="molecule type" value="Genomic_DNA"/>
</dbReference>
<keyword evidence="1" id="KW-0472">Membrane</keyword>
<evidence type="ECO:0000313" key="3">
    <source>
        <dbReference type="Proteomes" id="UP000051530"/>
    </source>
</evidence>
<protein>
    <submittedName>
        <fullName evidence="2">Putative transporter</fullName>
    </submittedName>
</protein>
<feature type="transmembrane region" description="Helical" evidence="1">
    <location>
        <begin position="55"/>
        <end position="77"/>
    </location>
</feature>
<reference evidence="2 3" key="1">
    <citation type="submission" date="2015-07" db="EMBL/GenBank/DDBJ databases">
        <title>The genome of Pseudoloma neurophilia, a relevant intracellular parasite of the zebrafish.</title>
        <authorList>
            <person name="Ndikumana S."/>
            <person name="Pelin A."/>
            <person name="Sanders J."/>
            <person name="Corradi N."/>
        </authorList>
    </citation>
    <scope>NUCLEOTIDE SEQUENCE [LARGE SCALE GENOMIC DNA]</scope>
    <source>
        <strain evidence="2 3">MK1</strain>
    </source>
</reference>
<dbReference type="Proteomes" id="UP000051530">
    <property type="component" value="Unassembled WGS sequence"/>
</dbReference>